<dbReference type="PROSITE" id="PS50198">
    <property type="entry name" value="PPIC_PPIASE_2"/>
    <property type="match status" value="1"/>
</dbReference>
<dbReference type="EC" id="5.2.1.8" evidence="11"/>
<evidence type="ECO:0000256" key="2">
    <source>
        <dbReference type="ARBA" id="ARBA00004193"/>
    </source>
</evidence>
<dbReference type="GO" id="GO:0009279">
    <property type="term" value="C:cell outer membrane"/>
    <property type="evidence" value="ECO:0007669"/>
    <property type="project" value="InterPro"/>
</dbReference>
<feature type="chain" id="PRO_5039573670" description="Foldase protein PrsA" evidence="12">
    <location>
        <begin position="18"/>
        <end position="290"/>
    </location>
</feature>
<keyword evidence="15" id="KW-1185">Reference proteome</keyword>
<evidence type="ECO:0000256" key="1">
    <source>
        <dbReference type="ARBA" id="ARBA00000971"/>
    </source>
</evidence>
<evidence type="ECO:0000256" key="9">
    <source>
        <dbReference type="ARBA" id="ARBA00023235"/>
    </source>
</evidence>
<comment type="subcellular location">
    <subcellularLocation>
        <location evidence="2 11">Cell membrane</location>
        <topology evidence="2 11">Lipid-anchor</topology>
    </subcellularLocation>
</comment>
<comment type="caution">
    <text evidence="14">The sequence shown here is derived from an EMBL/GenBank/DDBJ whole genome shotgun (WGS) entry which is preliminary data.</text>
</comment>
<dbReference type="InterPro" id="IPR023058">
    <property type="entry name" value="PPIase_PpiC_CS"/>
</dbReference>
<proteinExistence type="inferred from homology"/>
<dbReference type="InterPro" id="IPR007876">
    <property type="entry name" value="NeuraminylLac-bd_hemagglutn"/>
</dbReference>
<dbReference type="OrthoDB" id="14196at2"/>
<keyword evidence="6 11" id="KW-0697">Rotamase</keyword>
<evidence type="ECO:0000256" key="11">
    <source>
        <dbReference type="HAMAP-Rule" id="MF_01145"/>
    </source>
</evidence>
<dbReference type="RefSeq" id="WP_101329964.1">
    <property type="nucleotide sequence ID" value="NZ_PJNH01000001.1"/>
</dbReference>
<protein>
    <recommendedName>
        <fullName evidence="11">Foldase protein PrsA</fullName>
        <ecNumber evidence="11">5.2.1.8</ecNumber>
    </recommendedName>
</protein>
<dbReference type="AlphaFoldDB" id="A0A2I0QVB6"/>
<evidence type="ECO:0000256" key="3">
    <source>
        <dbReference type="ARBA" id="ARBA00006071"/>
    </source>
</evidence>
<dbReference type="Gene3D" id="3.10.50.40">
    <property type="match status" value="1"/>
</dbReference>
<keyword evidence="5 11" id="KW-0732">Signal</keyword>
<dbReference type="SUPFAM" id="SSF109998">
    <property type="entry name" value="Triger factor/SurA peptide-binding domain-like"/>
    <property type="match status" value="1"/>
</dbReference>
<dbReference type="GO" id="GO:0006457">
    <property type="term" value="P:protein folding"/>
    <property type="evidence" value="ECO:0007669"/>
    <property type="project" value="UniProtKB-UniRule"/>
</dbReference>
<evidence type="ECO:0000256" key="5">
    <source>
        <dbReference type="ARBA" id="ARBA00022729"/>
    </source>
</evidence>
<dbReference type="GO" id="GO:0003755">
    <property type="term" value="F:peptidyl-prolyl cis-trans isomerase activity"/>
    <property type="evidence" value="ECO:0007669"/>
    <property type="project" value="UniProtKB-UniRule"/>
</dbReference>
<feature type="signal peptide" evidence="12">
    <location>
        <begin position="1"/>
        <end position="17"/>
    </location>
</feature>
<keyword evidence="9 11" id="KW-0413">Isomerase</keyword>
<evidence type="ECO:0000313" key="15">
    <source>
        <dbReference type="Proteomes" id="UP000243524"/>
    </source>
</evidence>
<feature type="domain" description="PpiC" evidence="13">
    <location>
        <begin position="140"/>
        <end position="229"/>
    </location>
</feature>
<dbReference type="InterPro" id="IPR023059">
    <property type="entry name" value="Foldase_PrsA"/>
</dbReference>
<evidence type="ECO:0000313" key="14">
    <source>
        <dbReference type="EMBL" id="PKR78268.1"/>
    </source>
</evidence>
<dbReference type="GO" id="GO:0005886">
    <property type="term" value="C:plasma membrane"/>
    <property type="evidence" value="ECO:0007669"/>
    <property type="project" value="UniProtKB-SubCell"/>
</dbReference>
<dbReference type="PANTHER" id="PTHR47245:SF1">
    <property type="entry name" value="FOLDASE PROTEIN PRSA"/>
    <property type="match status" value="1"/>
</dbReference>
<sequence>MKKFLMVLITVSLMILAACTDDSTESDSETVVETNVGDITKEDFYNEMKDRVGEQVIREMTLMQILEDRFDISEEDVDEEIQQFKDQLGAQFQQFIQQQGYQTEAEFRNAFYLSKLDFELAAEDIEVTDEEVQEKYDRMQTEVKARHILVEDEATAQEVIEQLDSGEDFETLAQEYSSDGSAQEGGDLGYFSTGDMVPEFENAAYDLEVGEVSEPVESQFGWHVIKVEDRRETEEEIEDFEEMEDQIRDQIIASQVDQATLADKREKMLDEAEVDIKIEEFENIFENNES</sequence>
<dbReference type="EMBL" id="PJNH01000001">
    <property type="protein sequence ID" value="PKR78268.1"/>
    <property type="molecule type" value="Genomic_DNA"/>
</dbReference>
<comment type="similarity">
    <text evidence="3 11">Belongs to the PrsA family.</text>
</comment>
<dbReference type="PROSITE" id="PS51257">
    <property type="entry name" value="PROKAR_LIPOPROTEIN"/>
    <property type="match status" value="1"/>
</dbReference>
<dbReference type="Pfam" id="PF05211">
    <property type="entry name" value="NLBH"/>
    <property type="match status" value="1"/>
</dbReference>
<dbReference type="HAMAP" id="MF_01145">
    <property type="entry name" value="Foldase_PrsA"/>
    <property type="match status" value="1"/>
</dbReference>
<evidence type="ECO:0000259" key="13">
    <source>
        <dbReference type="PROSITE" id="PS50198"/>
    </source>
</evidence>
<evidence type="ECO:0000256" key="4">
    <source>
        <dbReference type="ARBA" id="ARBA00022475"/>
    </source>
</evidence>
<dbReference type="InterPro" id="IPR050245">
    <property type="entry name" value="PrsA_foldase"/>
</dbReference>
<dbReference type="PANTHER" id="PTHR47245">
    <property type="entry name" value="PEPTIDYLPROLYL ISOMERASE"/>
    <property type="match status" value="1"/>
</dbReference>
<keyword evidence="4 11" id="KW-1003">Cell membrane</keyword>
<evidence type="ECO:0000256" key="10">
    <source>
        <dbReference type="ARBA" id="ARBA00023288"/>
    </source>
</evidence>
<reference evidence="14 15" key="1">
    <citation type="submission" date="2017-06" db="EMBL/GenBank/DDBJ databases">
        <title>the draft geome sequence of Illustriluteabacillus marina B3227.</title>
        <authorList>
            <person name="He R.-H."/>
            <person name="Du Z.-J."/>
        </authorList>
    </citation>
    <scope>NUCLEOTIDE SEQUENCE [LARGE SCALE GENOMIC DNA]</scope>
    <source>
        <strain evidence="14 15">B3227</strain>
    </source>
</reference>
<dbReference type="PROSITE" id="PS01096">
    <property type="entry name" value="PPIC_PPIASE_1"/>
    <property type="match status" value="1"/>
</dbReference>
<keyword evidence="7 11" id="KW-0472">Membrane</keyword>
<comment type="function">
    <text evidence="11">Plays a major role in protein secretion by helping the post-translocational extracellular folding of several secreted proteins.</text>
</comment>
<keyword evidence="10 11" id="KW-0449">Lipoprotein</keyword>
<evidence type="ECO:0000256" key="7">
    <source>
        <dbReference type="ARBA" id="ARBA00023136"/>
    </source>
</evidence>
<dbReference type="Pfam" id="PF13616">
    <property type="entry name" value="Rotamase_3"/>
    <property type="match status" value="1"/>
</dbReference>
<evidence type="ECO:0000256" key="12">
    <source>
        <dbReference type="SAM" id="SignalP"/>
    </source>
</evidence>
<dbReference type="SUPFAM" id="SSF54534">
    <property type="entry name" value="FKBP-like"/>
    <property type="match status" value="1"/>
</dbReference>
<keyword evidence="8 11" id="KW-0564">Palmitate</keyword>
<evidence type="ECO:0000256" key="8">
    <source>
        <dbReference type="ARBA" id="ARBA00023139"/>
    </source>
</evidence>
<dbReference type="InterPro" id="IPR046357">
    <property type="entry name" value="PPIase_dom_sf"/>
</dbReference>
<dbReference type="InterPro" id="IPR027304">
    <property type="entry name" value="Trigger_fact/SurA_dom_sf"/>
</dbReference>
<evidence type="ECO:0000256" key="6">
    <source>
        <dbReference type="ARBA" id="ARBA00023110"/>
    </source>
</evidence>
<comment type="catalytic activity">
    <reaction evidence="1 11">
        <text>[protein]-peptidylproline (omega=180) = [protein]-peptidylproline (omega=0)</text>
        <dbReference type="Rhea" id="RHEA:16237"/>
        <dbReference type="Rhea" id="RHEA-COMP:10747"/>
        <dbReference type="Rhea" id="RHEA-COMP:10748"/>
        <dbReference type="ChEBI" id="CHEBI:83833"/>
        <dbReference type="ChEBI" id="CHEBI:83834"/>
        <dbReference type="EC" id="5.2.1.8"/>
    </reaction>
</comment>
<organism evidence="14 15">
    <name type="scientific">Halalkalibacillus sediminis</name>
    <dbReference type="NCBI Taxonomy" id="2018042"/>
    <lineage>
        <taxon>Bacteria</taxon>
        <taxon>Bacillati</taxon>
        <taxon>Bacillota</taxon>
        <taxon>Bacilli</taxon>
        <taxon>Bacillales</taxon>
        <taxon>Bacillaceae</taxon>
        <taxon>Halalkalibacillus</taxon>
    </lineage>
</organism>
<dbReference type="InterPro" id="IPR000297">
    <property type="entry name" value="PPIase_PpiC"/>
</dbReference>
<accession>A0A2I0QVB6</accession>
<dbReference type="Proteomes" id="UP000243524">
    <property type="component" value="Unassembled WGS sequence"/>
</dbReference>
<gene>
    <name evidence="11" type="primary">prsA</name>
    <name evidence="14" type="ORF">CEY16_00475</name>
</gene>
<name>A0A2I0QVB6_9BACI</name>